<reference evidence="3" key="1">
    <citation type="submission" date="2023-02" db="EMBL/GenBank/DDBJ databases">
        <title>Mating type loci evolution in Malassezia.</title>
        <authorList>
            <person name="Coelho M.A."/>
        </authorList>
    </citation>
    <scope>NUCLEOTIDE SEQUENCE</scope>
    <source>
        <strain evidence="3">CBS 14136</strain>
    </source>
</reference>
<feature type="compositionally biased region" description="Basic and acidic residues" evidence="1">
    <location>
        <begin position="248"/>
        <end position="259"/>
    </location>
</feature>
<feature type="compositionally biased region" description="Basic and acidic residues" evidence="1">
    <location>
        <begin position="358"/>
        <end position="384"/>
    </location>
</feature>
<feature type="compositionally biased region" description="Basic and acidic residues" evidence="1">
    <location>
        <begin position="462"/>
        <end position="476"/>
    </location>
</feature>
<evidence type="ECO:0000259" key="2">
    <source>
        <dbReference type="PROSITE" id="PS50879"/>
    </source>
</evidence>
<dbReference type="GO" id="GO:0004523">
    <property type="term" value="F:RNA-DNA hybrid ribonuclease activity"/>
    <property type="evidence" value="ECO:0007669"/>
    <property type="project" value="InterPro"/>
</dbReference>
<keyword evidence="4" id="KW-1185">Reference proteome</keyword>
<dbReference type="SUPFAM" id="SSF53098">
    <property type="entry name" value="Ribonuclease H-like"/>
    <property type="match status" value="1"/>
</dbReference>
<feature type="compositionally biased region" description="Basic and acidic residues" evidence="1">
    <location>
        <begin position="288"/>
        <end position="308"/>
    </location>
</feature>
<feature type="compositionally biased region" description="Basic and acidic residues" evidence="1">
    <location>
        <begin position="110"/>
        <end position="123"/>
    </location>
</feature>
<feature type="region of interest" description="Disordered" evidence="1">
    <location>
        <begin position="105"/>
        <end position="129"/>
    </location>
</feature>
<gene>
    <name evidence="3" type="ORF">MPSI1_001188</name>
</gene>
<evidence type="ECO:0000256" key="1">
    <source>
        <dbReference type="SAM" id="MobiDB-lite"/>
    </source>
</evidence>
<feature type="domain" description="RNase H type-1" evidence="2">
    <location>
        <begin position="753"/>
        <end position="863"/>
    </location>
</feature>
<feature type="compositionally biased region" description="Polar residues" evidence="1">
    <location>
        <begin position="147"/>
        <end position="158"/>
    </location>
</feature>
<dbReference type="AlphaFoldDB" id="A0AAF0F8F2"/>
<proteinExistence type="predicted"/>
<feature type="compositionally biased region" description="Basic and acidic residues" evidence="1">
    <location>
        <begin position="410"/>
        <end position="419"/>
    </location>
</feature>
<feature type="compositionally biased region" description="Polar residues" evidence="1">
    <location>
        <begin position="260"/>
        <end position="278"/>
    </location>
</feature>
<protein>
    <recommendedName>
        <fullName evidence="2">RNase H type-1 domain-containing protein</fullName>
    </recommendedName>
</protein>
<feature type="region of interest" description="Disordered" evidence="1">
    <location>
        <begin position="142"/>
        <end position="555"/>
    </location>
</feature>
<feature type="compositionally biased region" description="Polar residues" evidence="1">
    <location>
        <begin position="509"/>
        <end position="546"/>
    </location>
</feature>
<feature type="compositionally biased region" description="Polar residues" evidence="1">
    <location>
        <begin position="199"/>
        <end position="211"/>
    </location>
</feature>
<dbReference type="InterPro" id="IPR012337">
    <property type="entry name" value="RNaseH-like_sf"/>
</dbReference>
<dbReference type="InterPro" id="IPR002156">
    <property type="entry name" value="RNaseH_domain"/>
</dbReference>
<sequence>MSDPRFLDGWLHSRPEPRHSNSLQVRLDAPDGITYAPDQTDPHTASRRLFVVPSLPEPASSLYSFQDEIIGYERATQKSVFVIGEDECDTETDAQKLAADYRAGNLQSRQADHKDRKVDKFDSDGSNNVEKTMQDAVATLNLDGIQENDNTAPTQESNRCSEDAPKSHGDSESGDKENKISQDVAGETVESETTKDSKSNIGLFSGPSSHKSVVPDEERLEAPSTDESETVSTSEGQKAVAIEGSEGSVKEQCSEKGDETVSTTAKKSTQDSDLVSKSQTEDLAGDEPSDKAHGDDGAESIAGKHDPDNSSGLFVAKSKSTKSDRTDDHESVKSSNSSPIKTLQDKEESNEALEDTFSSEKKPDEFLSNKDKEKELEQSSKAEVEGSESNRSQSSPVIFEKQVAGAETEYESKFSEAVRDLGSPKNTTEAKDIEEAIDSVDATEPLTDLTSTENKTSSLRHQARDTSDTSDYKDSVPRGLETPNTDSNSSSVSSRDATLNPSRNERTTDSAANDAQKSSATSNQRSAVQTSTEANDNASLRSTRSHAPSIAPSVAPTISRMTLESSMNHSKTPVLPKPVRENFTEYSFRPPASQLGKQYATHIWDAPKYSTLRATESLVHQPEGNDAGSQWERVSGYDQSGSFRPDAQIDISLDTISKLFVADPRKWHPYRFVRRTDPRQLLLLVAGQCLSEEQVRAALSKRKVASRNTNDTNYDSERSLASYFGTLENSQAQGGIGVVLSPSKSLCESLKQPFDQDRAETNLSRRLEQPEFPNTTTTQRAALRSVIAALEYVQWEKEGFDKLVIAVHNAWIVRGISHDIWTWRKNGWVLTRQTPQGFPGEQVPNRDLWELLDYLVRQWEDIE</sequence>
<dbReference type="EMBL" id="CP118375">
    <property type="protein sequence ID" value="WFD42542.1"/>
    <property type="molecule type" value="Genomic_DNA"/>
</dbReference>
<feature type="compositionally biased region" description="Polar residues" evidence="1">
    <location>
        <begin position="448"/>
        <end position="460"/>
    </location>
</feature>
<dbReference type="Proteomes" id="UP001214628">
    <property type="component" value="Chromosome 1"/>
</dbReference>
<accession>A0AAF0F8F2</accession>
<name>A0AAF0F8F2_9BASI</name>
<feature type="compositionally biased region" description="Basic and acidic residues" evidence="1">
    <location>
        <begin position="321"/>
        <end position="332"/>
    </location>
</feature>
<dbReference type="GO" id="GO:0003676">
    <property type="term" value="F:nucleic acid binding"/>
    <property type="evidence" value="ECO:0007669"/>
    <property type="project" value="InterPro"/>
</dbReference>
<evidence type="ECO:0000313" key="4">
    <source>
        <dbReference type="Proteomes" id="UP001214628"/>
    </source>
</evidence>
<dbReference type="PROSITE" id="PS50879">
    <property type="entry name" value="RNASE_H_1"/>
    <property type="match status" value="1"/>
</dbReference>
<organism evidence="3 4">
    <name type="scientific">Malassezia psittaci</name>
    <dbReference type="NCBI Taxonomy" id="1821823"/>
    <lineage>
        <taxon>Eukaryota</taxon>
        <taxon>Fungi</taxon>
        <taxon>Dikarya</taxon>
        <taxon>Basidiomycota</taxon>
        <taxon>Ustilaginomycotina</taxon>
        <taxon>Malasseziomycetes</taxon>
        <taxon>Malasseziales</taxon>
        <taxon>Malasseziaceae</taxon>
        <taxon>Malassezia</taxon>
    </lineage>
</organism>
<evidence type="ECO:0000313" key="3">
    <source>
        <dbReference type="EMBL" id="WFD42542.1"/>
    </source>
</evidence>
<feature type="compositionally biased region" description="Basic and acidic residues" evidence="1">
    <location>
        <begin position="159"/>
        <end position="180"/>
    </location>
</feature>
<feature type="region of interest" description="Disordered" evidence="1">
    <location>
        <begin position="1"/>
        <end position="22"/>
    </location>
</feature>
<feature type="compositionally biased region" description="Polar residues" evidence="1">
    <location>
        <begin position="387"/>
        <end position="396"/>
    </location>
</feature>
<dbReference type="InterPro" id="IPR036397">
    <property type="entry name" value="RNaseH_sf"/>
</dbReference>
<dbReference type="Gene3D" id="3.30.420.10">
    <property type="entry name" value="Ribonuclease H-like superfamily/Ribonuclease H"/>
    <property type="match status" value="1"/>
</dbReference>